<dbReference type="Gene3D" id="3.40.50.450">
    <property type="match status" value="1"/>
</dbReference>
<evidence type="ECO:0000313" key="3">
    <source>
        <dbReference type="EMBL" id="AHM57216.1"/>
    </source>
</evidence>
<dbReference type="eggNOG" id="COG0758">
    <property type="taxonomic scope" value="Bacteria"/>
</dbReference>
<organism evidence="3 4">
    <name type="scientific">Peptoclostridium acidaminophilum DSM 3953</name>
    <dbReference type="NCBI Taxonomy" id="1286171"/>
    <lineage>
        <taxon>Bacteria</taxon>
        <taxon>Bacillati</taxon>
        <taxon>Bacillota</taxon>
        <taxon>Clostridia</taxon>
        <taxon>Peptostreptococcales</taxon>
        <taxon>Peptoclostridiaceae</taxon>
        <taxon>Peptoclostridium</taxon>
    </lineage>
</organism>
<evidence type="ECO:0000313" key="4">
    <source>
        <dbReference type="Proteomes" id="UP000019591"/>
    </source>
</evidence>
<dbReference type="AlphaFoldDB" id="W8U8N4"/>
<evidence type="ECO:0000259" key="2">
    <source>
        <dbReference type="Pfam" id="PF02481"/>
    </source>
</evidence>
<accession>W8U8N4</accession>
<protein>
    <submittedName>
        <fullName evidence="3">Protein Smf</fullName>
    </submittedName>
</protein>
<dbReference type="Proteomes" id="UP000019591">
    <property type="component" value="Chromosome"/>
</dbReference>
<dbReference type="EMBL" id="CP007452">
    <property type="protein sequence ID" value="AHM57216.1"/>
    <property type="molecule type" value="Genomic_DNA"/>
</dbReference>
<gene>
    <name evidence="3" type="primary">smf2</name>
    <name evidence="3" type="ORF">EAL2_c19350</name>
</gene>
<dbReference type="PATRIC" id="fig|1286171.3.peg.1884"/>
<reference evidence="3 4" key="1">
    <citation type="journal article" date="2014" name="Genome Announc.">
        <title>Complete Genome Sequence of Amino Acid-Utilizing Eubacterium acidaminophilum al-2 (DSM 3953).</title>
        <authorList>
            <person name="Poehlein A."/>
            <person name="Andreesen J.R."/>
            <person name="Daniel R."/>
        </authorList>
    </citation>
    <scope>NUCLEOTIDE SEQUENCE [LARGE SCALE GENOMIC DNA]</scope>
    <source>
        <strain evidence="3 4">DSM 3953</strain>
    </source>
</reference>
<proteinExistence type="inferred from homology"/>
<dbReference type="GO" id="GO:0009294">
    <property type="term" value="P:DNA-mediated transformation"/>
    <property type="evidence" value="ECO:0007669"/>
    <property type="project" value="InterPro"/>
</dbReference>
<dbReference type="OrthoDB" id="9785707at2"/>
<dbReference type="RefSeq" id="WP_051489146.1">
    <property type="nucleotide sequence ID" value="NZ_CP007452.1"/>
</dbReference>
<dbReference type="Pfam" id="PF02481">
    <property type="entry name" value="DNA_processg_A"/>
    <property type="match status" value="1"/>
</dbReference>
<evidence type="ECO:0000256" key="1">
    <source>
        <dbReference type="ARBA" id="ARBA00006525"/>
    </source>
</evidence>
<keyword evidence="4" id="KW-1185">Reference proteome</keyword>
<dbReference type="SUPFAM" id="SSF102405">
    <property type="entry name" value="MCP/YpsA-like"/>
    <property type="match status" value="1"/>
</dbReference>
<dbReference type="PANTHER" id="PTHR43022:SF1">
    <property type="entry name" value="PROTEIN SMF"/>
    <property type="match status" value="1"/>
</dbReference>
<name>W8U8N4_PEPAC</name>
<comment type="similarity">
    <text evidence="1">Belongs to the DprA/Smf family.</text>
</comment>
<sequence>MAKGIDGYAHTACIKSGGYTLAFMGGGADVCYPSEHRTLYERITESGAVVSEYPPGTRPFHRNFARRNYLIGAWSKEVLVVQAGEKSGALITACFAMKSGKSVLSAPDRIYEGCSAGSNMLIQKGARIYLGREQLLEGIENICKGDMGEELTADTDSCRVGAGNNDFVNDGLSNLESRILSLIEEEPRTLHEIWRLCPGGCRIDSVEEALFSLEMDMKIEQRGGFFHSKRT</sequence>
<dbReference type="InterPro" id="IPR057666">
    <property type="entry name" value="DrpA_SLOG"/>
</dbReference>
<feature type="domain" description="Smf/DprA SLOG" evidence="2">
    <location>
        <begin position="1"/>
        <end position="138"/>
    </location>
</feature>
<dbReference type="KEGG" id="eac:EAL2_c19350"/>
<dbReference type="HOGENOM" id="CLU_029601_0_4_9"/>
<dbReference type="STRING" id="1286171.EAL2_c19350"/>
<dbReference type="PANTHER" id="PTHR43022">
    <property type="entry name" value="PROTEIN SMF"/>
    <property type="match status" value="1"/>
</dbReference>
<dbReference type="InterPro" id="IPR003488">
    <property type="entry name" value="DprA"/>
</dbReference>